<dbReference type="CDD" id="cd00082">
    <property type="entry name" value="HisKA"/>
    <property type="match status" value="1"/>
</dbReference>
<dbReference type="GO" id="GO:0005524">
    <property type="term" value="F:ATP binding"/>
    <property type="evidence" value="ECO:0007669"/>
    <property type="project" value="UniProtKB-KW"/>
</dbReference>
<evidence type="ECO:0000256" key="2">
    <source>
        <dbReference type="ARBA" id="ARBA00004651"/>
    </source>
</evidence>
<dbReference type="InterPro" id="IPR003594">
    <property type="entry name" value="HATPase_dom"/>
</dbReference>
<dbReference type="OrthoDB" id="9762826at2"/>
<keyword evidence="12" id="KW-0175">Coiled coil</keyword>
<feature type="coiled-coil region" evidence="12">
    <location>
        <begin position="323"/>
        <end position="357"/>
    </location>
</feature>
<dbReference type="Pfam" id="PF02518">
    <property type="entry name" value="HATPase_c"/>
    <property type="match status" value="1"/>
</dbReference>
<dbReference type="SUPFAM" id="SSF47384">
    <property type="entry name" value="Homodimeric domain of signal transducing histidine kinase"/>
    <property type="match status" value="1"/>
</dbReference>
<dbReference type="PANTHER" id="PTHR45453:SF3">
    <property type="entry name" value="HISTIDINE KINASE"/>
    <property type="match status" value="1"/>
</dbReference>
<dbReference type="Pfam" id="PF00512">
    <property type="entry name" value="HisKA"/>
    <property type="match status" value="1"/>
</dbReference>
<sequence>MRTNRVVFKLFVITALLIAAAFTIVLLAQGLFFERFYRSSKLHALERSMKHLAQEAAAADHDQQMSKLLGTFMNSNDAGAALLNHNLERIVINPYYVAVQAGGKLITVLISPKGMKMDAVPHGIHAGDSITVDGIYMDEADTVLHPVIFQPHSKAPEQGLVRVSGLVAEALLPEQRSSNPYYEDALLDDALQESIRNSNPDLSRMPTSRTLVREWTDEWSGFRYAVLLQPVPDASHAENSRYLLVMASLQPVGEAVGVLKHYFIYLTPLMFLLAIVLSVFYSRIIARPLVQLNRLASRLAKLDFTAQPVIKTKDEFGQLSQTLMEMSRSLDAAMQTLTAANEQLAEDMREKQRSEALRKELIANLSHELKTPLGIVKGFAEGLQDGIAGEKKELYLALIVSETDRMNAMIMDMLELSKYEAKAIQLQTGTFPISGLIRSTLELFTPLLESKKLTAVFPEQEQLVVEADAKRIEQVLSNLFSNAIRYAVQGSAITIEAKRTAEGTVAVSVENTGPSIAEADLPRVWEPFYRADRSRDRQTGGTGLGLAIVKHILELHGSEYDAANTDHGVTFSFTLKESRGDPDE</sequence>
<dbReference type="InterPro" id="IPR036097">
    <property type="entry name" value="HisK_dim/P_sf"/>
</dbReference>
<keyword evidence="17" id="KW-1185">Reference proteome</keyword>
<evidence type="ECO:0000259" key="15">
    <source>
        <dbReference type="PROSITE" id="PS50885"/>
    </source>
</evidence>
<dbReference type="SMART" id="SM00304">
    <property type="entry name" value="HAMP"/>
    <property type="match status" value="1"/>
</dbReference>
<evidence type="ECO:0000256" key="10">
    <source>
        <dbReference type="ARBA" id="ARBA00023012"/>
    </source>
</evidence>
<keyword evidence="4" id="KW-1003">Cell membrane</keyword>
<dbReference type="GO" id="GO:0004721">
    <property type="term" value="F:phosphoprotein phosphatase activity"/>
    <property type="evidence" value="ECO:0007669"/>
    <property type="project" value="TreeGrafter"/>
</dbReference>
<comment type="subcellular location">
    <subcellularLocation>
        <location evidence="2">Cell membrane</location>
        <topology evidence="2">Multi-pass membrane protein</topology>
    </subcellularLocation>
</comment>
<dbReference type="SMART" id="SM00388">
    <property type="entry name" value="HisKA"/>
    <property type="match status" value="1"/>
</dbReference>
<proteinExistence type="predicted"/>
<dbReference type="GO" id="GO:0005886">
    <property type="term" value="C:plasma membrane"/>
    <property type="evidence" value="ECO:0007669"/>
    <property type="project" value="UniProtKB-SubCell"/>
</dbReference>
<evidence type="ECO:0000256" key="11">
    <source>
        <dbReference type="ARBA" id="ARBA00023136"/>
    </source>
</evidence>
<dbReference type="FunFam" id="1.10.287.130:FF:000001">
    <property type="entry name" value="Two-component sensor histidine kinase"/>
    <property type="match status" value="1"/>
</dbReference>
<evidence type="ECO:0000256" key="13">
    <source>
        <dbReference type="SAM" id="Phobius"/>
    </source>
</evidence>
<keyword evidence="7" id="KW-0547">Nucleotide-binding</keyword>
<keyword evidence="13" id="KW-1133">Transmembrane helix</keyword>
<gene>
    <name evidence="16" type="ORF">ET464_04670</name>
</gene>
<evidence type="ECO:0000259" key="14">
    <source>
        <dbReference type="PROSITE" id="PS50109"/>
    </source>
</evidence>
<dbReference type="InterPro" id="IPR036890">
    <property type="entry name" value="HATPase_C_sf"/>
</dbReference>
<dbReference type="SUPFAM" id="SSF158472">
    <property type="entry name" value="HAMP domain-like"/>
    <property type="match status" value="1"/>
</dbReference>
<dbReference type="CDD" id="cd06225">
    <property type="entry name" value="HAMP"/>
    <property type="match status" value="1"/>
</dbReference>
<dbReference type="AlphaFoldDB" id="A0A4P6F5V9"/>
<feature type="transmembrane region" description="Helical" evidence="13">
    <location>
        <begin position="262"/>
        <end position="281"/>
    </location>
</feature>
<dbReference type="RefSeq" id="WP_129438664.1">
    <property type="nucleotide sequence ID" value="NZ_CP035492.1"/>
</dbReference>
<dbReference type="EC" id="2.7.13.3" evidence="3"/>
<dbReference type="InterPro" id="IPR004358">
    <property type="entry name" value="Sig_transdc_His_kin-like_C"/>
</dbReference>
<comment type="catalytic activity">
    <reaction evidence="1">
        <text>ATP + protein L-histidine = ADP + protein N-phospho-L-histidine.</text>
        <dbReference type="EC" id="2.7.13.3"/>
    </reaction>
</comment>
<dbReference type="Gene3D" id="3.30.565.10">
    <property type="entry name" value="Histidine kinase-like ATPase, C-terminal domain"/>
    <property type="match status" value="1"/>
</dbReference>
<dbReference type="GO" id="GO:0000155">
    <property type="term" value="F:phosphorelay sensor kinase activity"/>
    <property type="evidence" value="ECO:0007669"/>
    <property type="project" value="InterPro"/>
</dbReference>
<dbReference type="GO" id="GO:0016036">
    <property type="term" value="P:cellular response to phosphate starvation"/>
    <property type="evidence" value="ECO:0007669"/>
    <property type="project" value="TreeGrafter"/>
</dbReference>
<reference evidence="16 17" key="1">
    <citation type="submission" date="2019-01" db="EMBL/GenBank/DDBJ databases">
        <title>Genome sequencing of strain FW100M-2.</title>
        <authorList>
            <person name="Heo J."/>
            <person name="Kim S.-J."/>
            <person name="Kim J.-S."/>
            <person name="Hong S.-B."/>
            <person name="Kwon S.-W."/>
        </authorList>
    </citation>
    <scope>NUCLEOTIDE SEQUENCE [LARGE SCALE GENOMIC DNA]</scope>
    <source>
        <strain evidence="16 17">FW100M-2</strain>
    </source>
</reference>
<evidence type="ECO:0000256" key="3">
    <source>
        <dbReference type="ARBA" id="ARBA00012438"/>
    </source>
</evidence>
<accession>A0A4P6F5V9</accession>
<dbReference type="PROSITE" id="PS50109">
    <property type="entry name" value="HIS_KIN"/>
    <property type="match status" value="1"/>
</dbReference>
<keyword evidence="8 16" id="KW-0418">Kinase</keyword>
<dbReference type="Gene3D" id="6.10.340.10">
    <property type="match status" value="1"/>
</dbReference>
<dbReference type="PRINTS" id="PR00344">
    <property type="entry name" value="BCTRLSENSOR"/>
</dbReference>
<dbReference type="Gene3D" id="1.10.287.130">
    <property type="match status" value="1"/>
</dbReference>
<keyword evidence="11 13" id="KW-0472">Membrane</keyword>
<dbReference type="InterPro" id="IPR005467">
    <property type="entry name" value="His_kinase_dom"/>
</dbReference>
<evidence type="ECO:0000256" key="4">
    <source>
        <dbReference type="ARBA" id="ARBA00022475"/>
    </source>
</evidence>
<evidence type="ECO:0000256" key="6">
    <source>
        <dbReference type="ARBA" id="ARBA00022679"/>
    </source>
</evidence>
<dbReference type="InterPro" id="IPR003661">
    <property type="entry name" value="HisK_dim/P_dom"/>
</dbReference>
<dbReference type="Proteomes" id="UP000293568">
    <property type="component" value="Chromosome"/>
</dbReference>
<evidence type="ECO:0000256" key="12">
    <source>
        <dbReference type="SAM" id="Coils"/>
    </source>
</evidence>
<keyword evidence="6" id="KW-0808">Transferase</keyword>
<evidence type="ECO:0000256" key="5">
    <source>
        <dbReference type="ARBA" id="ARBA00022553"/>
    </source>
</evidence>
<feature type="domain" description="HAMP" evidence="15">
    <location>
        <begin position="283"/>
        <end position="335"/>
    </location>
</feature>
<dbReference type="SUPFAM" id="SSF55874">
    <property type="entry name" value="ATPase domain of HSP90 chaperone/DNA topoisomerase II/histidine kinase"/>
    <property type="match status" value="1"/>
</dbReference>
<dbReference type="PANTHER" id="PTHR45453">
    <property type="entry name" value="PHOSPHATE REGULON SENSOR PROTEIN PHOR"/>
    <property type="match status" value="1"/>
</dbReference>
<dbReference type="KEGG" id="pprt:ET464_04670"/>
<evidence type="ECO:0000313" key="16">
    <source>
        <dbReference type="EMBL" id="QAY65778.1"/>
    </source>
</evidence>
<dbReference type="SMART" id="SM00387">
    <property type="entry name" value="HATPase_c"/>
    <property type="match status" value="1"/>
</dbReference>
<keyword evidence="9" id="KW-0067">ATP-binding</keyword>
<keyword evidence="10" id="KW-0902">Two-component regulatory system</keyword>
<dbReference type="FunFam" id="3.30.565.10:FF:000006">
    <property type="entry name" value="Sensor histidine kinase WalK"/>
    <property type="match status" value="1"/>
</dbReference>
<protein>
    <recommendedName>
        <fullName evidence="3">histidine kinase</fullName>
        <ecNumber evidence="3">2.7.13.3</ecNumber>
    </recommendedName>
</protein>
<dbReference type="Pfam" id="PF00672">
    <property type="entry name" value="HAMP"/>
    <property type="match status" value="1"/>
</dbReference>
<dbReference type="PROSITE" id="PS50885">
    <property type="entry name" value="HAMP"/>
    <property type="match status" value="1"/>
</dbReference>
<dbReference type="InterPro" id="IPR003660">
    <property type="entry name" value="HAMP_dom"/>
</dbReference>
<evidence type="ECO:0000256" key="1">
    <source>
        <dbReference type="ARBA" id="ARBA00000085"/>
    </source>
</evidence>
<dbReference type="EMBL" id="CP035492">
    <property type="protein sequence ID" value="QAY65778.1"/>
    <property type="molecule type" value="Genomic_DNA"/>
</dbReference>
<evidence type="ECO:0000313" key="17">
    <source>
        <dbReference type="Proteomes" id="UP000293568"/>
    </source>
</evidence>
<organism evidence="16 17">
    <name type="scientific">Paenibacillus protaetiae</name>
    <dbReference type="NCBI Taxonomy" id="2509456"/>
    <lineage>
        <taxon>Bacteria</taxon>
        <taxon>Bacillati</taxon>
        <taxon>Bacillota</taxon>
        <taxon>Bacilli</taxon>
        <taxon>Bacillales</taxon>
        <taxon>Paenibacillaceae</taxon>
        <taxon>Paenibacillus</taxon>
    </lineage>
</organism>
<evidence type="ECO:0000256" key="9">
    <source>
        <dbReference type="ARBA" id="ARBA00022840"/>
    </source>
</evidence>
<feature type="transmembrane region" description="Helical" evidence="13">
    <location>
        <begin position="6"/>
        <end position="33"/>
    </location>
</feature>
<evidence type="ECO:0000256" key="8">
    <source>
        <dbReference type="ARBA" id="ARBA00022777"/>
    </source>
</evidence>
<evidence type="ECO:0000256" key="7">
    <source>
        <dbReference type="ARBA" id="ARBA00022741"/>
    </source>
</evidence>
<keyword evidence="13" id="KW-0812">Transmembrane</keyword>
<name>A0A4P6F5V9_9BACL</name>
<dbReference type="InterPro" id="IPR050351">
    <property type="entry name" value="BphY/WalK/GraS-like"/>
</dbReference>
<keyword evidence="5" id="KW-0597">Phosphoprotein</keyword>
<feature type="domain" description="Histidine kinase" evidence="14">
    <location>
        <begin position="364"/>
        <end position="579"/>
    </location>
</feature>